<dbReference type="AlphaFoldDB" id="A0A2D3WGV7"/>
<organism evidence="4 5">
    <name type="scientific">Sulfuricurvum kujiense</name>
    <dbReference type="NCBI Taxonomy" id="148813"/>
    <lineage>
        <taxon>Bacteria</taxon>
        <taxon>Pseudomonadati</taxon>
        <taxon>Campylobacterota</taxon>
        <taxon>Epsilonproteobacteria</taxon>
        <taxon>Campylobacterales</taxon>
        <taxon>Sulfurimonadaceae</taxon>
        <taxon>Sulfuricurvum</taxon>
    </lineage>
</organism>
<reference evidence="4 5" key="1">
    <citation type="journal article" date="2017" name="Front. Microbiol.">
        <title>Comparative Genomic Analysis of the Class Epsilonproteobacteria and Proposed Reclassification to Epsilonbacteraeota (phyl. nov.).</title>
        <authorList>
            <person name="Waite D.W."/>
            <person name="Vanwonterghem I."/>
            <person name="Rinke C."/>
            <person name="Parks D.H."/>
            <person name="Zhang Y."/>
            <person name="Takai K."/>
            <person name="Sievert S.M."/>
            <person name="Simon J."/>
            <person name="Campbell B.J."/>
            <person name="Hanson T.E."/>
            <person name="Woyke T."/>
            <person name="Klotz M.G."/>
            <person name="Hugenholtz P."/>
        </authorList>
    </citation>
    <scope>NUCLEOTIDE SEQUENCE [LARGE SCALE GENOMIC DNA]</scope>
    <source>
        <strain evidence="4">UBA12443</strain>
    </source>
</reference>
<name>A0A2D3WGV7_9BACT</name>
<dbReference type="SUPFAM" id="SSF53146">
    <property type="entry name" value="Nitrogenase accessory factor-like"/>
    <property type="match status" value="1"/>
</dbReference>
<protein>
    <submittedName>
        <fullName evidence="4">Nitrogen fixation protein NifX</fullName>
    </submittedName>
</protein>
<dbReference type="InterPro" id="IPR003731">
    <property type="entry name" value="Di-Nase_FeMo-co_biosynth"/>
</dbReference>
<comment type="caution">
    <text evidence="4">The sequence shown here is derived from an EMBL/GenBank/DDBJ whole genome shotgun (WGS) entry which is preliminary data.</text>
</comment>
<dbReference type="CDD" id="cd00853">
    <property type="entry name" value="NifX"/>
    <property type="match status" value="1"/>
</dbReference>
<dbReference type="InterPro" id="IPR051840">
    <property type="entry name" value="NifX/NifY_domain"/>
</dbReference>
<accession>A0A2D3WGV7</accession>
<proteinExistence type="inferred from homology"/>
<dbReference type="InterPro" id="IPR034169">
    <property type="entry name" value="NifX-like"/>
</dbReference>
<dbReference type="NCBIfam" id="TIGR02663">
    <property type="entry name" value="nifX"/>
    <property type="match status" value="1"/>
</dbReference>
<evidence type="ECO:0000256" key="2">
    <source>
        <dbReference type="ARBA" id="ARBA00023231"/>
    </source>
</evidence>
<dbReference type="Proteomes" id="UP000228859">
    <property type="component" value="Unassembled WGS sequence"/>
</dbReference>
<dbReference type="EMBL" id="DLUI01000093">
    <property type="protein sequence ID" value="DAB38310.1"/>
    <property type="molecule type" value="Genomic_DNA"/>
</dbReference>
<evidence type="ECO:0000313" key="4">
    <source>
        <dbReference type="EMBL" id="DAB38310.1"/>
    </source>
</evidence>
<dbReference type="Gene3D" id="3.30.420.130">
    <property type="entry name" value="Dinitrogenase iron-molybdenum cofactor biosynthesis domain"/>
    <property type="match status" value="1"/>
</dbReference>
<feature type="domain" description="Dinitrogenase iron-molybdenum cofactor biosynthesis" evidence="3">
    <location>
        <begin position="27"/>
        <end position="118"/>
    </location>
</feature>
<dbReference type="InterPro" id="IPR013480">
    <property type="entry name" value="NifX"/>
</dbReference>
<comment type="similarity">
    <text evidence="1">Belongs to the NifX/NifY family.</text>
</comment>
<dbReference type="PANTHER" id="PTHR33937">
    <property type="entry name" value="IRON-MOLYBDENUM PROTEIN-RELATED-RELATED"/>
    <property type="match status" value="1"/>
</dbReference>
<dbReference type="Pfam" id="PF02579">
    <property type="entry name" value="Nitro_FeMo-Co"/>
    <property type="match status" value="1"/>
</dbReference>
<evidence type="ECO:0000313" key="5">
    <source>
        <dbReference type="Proteomes" id="UP000228859"/>
    </source>
</evidence>
<dbReference type="PANTHER" id="PTHR33937:SF1">
    <property type="entry name" value="IRON-MOLIBDENUM COFACTOR PROCESSING PROTEIN"/>
    <property type="match status" value="1"/>
</dbReference>
<dbReference type="RefSeq" id="WP_294894627.1">
    <property type="nucleotide sequence ID" value="NZ_DLUI01000093.1"/>
</dbReference>
<keyword evidence="2" id="KW-0535">Nitrogen fixation</keyword>
<gene>
    <name evidence="4" type="primary">nifX</name>
    <name evidence="4" type="ORF">CFH83_06535</name>
</gene>
<dbReference type="GO" id="GO:0051540">
    <property type="term" value="F:metal cluster binding"/>
    <property type="evidence" value="ECO:0007669"/>
    <property type="project" value="InterPro"/>
</dbReference>
<dbReference type="InterPro" id="IPR036105">
    <property type="entry name" value="DiNase_FeMo-co_biosyn_sf"/>
</dbReference>
<sequence>MNTKIIVEGDKTMENAIKVAFATKDMEEINAHFGGAKEFVVYNVSKEGFELSEVIKTDSVAPEDDDKTDYRVRALKGVNIMYSESIGGTAAAKVIRAGIHPMKANESTRIEDVLKSLVQMINSNPPPWIKNIMHMQTEHDVRQDRWAEGE</sequence>
<evidence type="ECO:0000256" key="1">
    <source>
        <dbReference type="ARBA" id="ARBA00010285"/>
    </source>
</evidence>
<evidence type="ECO:0000259" key="3">
    <source>
        <dbReference type="Pfam" id="PF02579"/>
    </source>
</evidence>
<dbReference type="GO" id="GO:0009399">
    <property type="term" value="P:nitrogen fixation"/>
    <property type="evidence" value="ECO:0007669"/>
    <property type="project" value="InterPro"/>
</dbReference>